<evidence type="ECO:0000256" key="11">
    <source>
        <dbReference type="SAM" id="SignalP"/>
    </source>
</evidence>
<proteinExistence type="inferred from homology"/>
<name>A0A0M3QW06_DROBS</name>
<keyword evidence="6 11" id="KW-0732">Signal</keyword>
<organism evidence="13 14">
    <name type="scientific">Drosophila busckii</name>
    <name type="common">Fruit fly</name>
    <dbReference type="NCBI Taxonomy" id="30019"/>
    <lineage>
        <taxon>Eukaryota</taxon>
        <taxon>Metazoa</taxon>
        <taxon>Ecdysozoa</taxon>
        <taxon>Arthropoda</taxon>
        <taxon>Hexapoda</taxon>
        <taxon>Insecta</taxon>
        <taxon>Pterygota</taxon>
        <taxon>Neoptera</taxon>
        <taxon>Endopterygota</taxon>
        <taxon>Diptera</taxon>
        <taxon>Brachycera</taxon>
        <taxon>Muscomorpha</taxon>
        <taxon>Ephydroidea</taxon>
        <taxon>Drosophilidae</taxon>
        <taxon>Drosophila</taxon>
    </lineage>
</organism>
<feature type="domain" description="Peptidase M14" evidence="12">
    <location>
        <begin position="30"/>
        <end position="330"/>
    </location>
</feature>
<dbReference type="GO" id="GO:0006508">
    <property type="term" value="P:proteolysis"/>
    <property type="evidence" value="ECO:0007669"/>
    <property type="project" value="UniProtKB-KW"/>
</dbReference>
<feature type="active site" description="Proton donor/acceptor" evidence="10">
    <location>
        <position position="293"/>
    </location>
</feature>
<evidence type="ECO:0000259" key="12">
    <source>
        <dbReference type="PROSITE" id="PS52035"/>
    </source>
</evidence>
<accession>A0A0M3QW06</accession>
<comment type="cofactor">
    <cofactor evidence="1">
        <name>Zn(2+)</name>
        <dbReference type="ChEBI" id="CHEBI:29105"/>
    </cofactor>
</comment>
<evidence type="ECO:0000313" key="13">
    <source>
        <dbReference type="EMBL" id="ALC43313.1"/>
    </source>
</evidence>
<dbReference type="GO" id="GO:0008270">
    <property type="term" value="F:zinc ion binding"/>
    <property type="evidence" value="ECO:0007669"/>
    <property type="project" value="InterPro"/>
</dbReference>
<dbReference type="Proteomes" id="UP000494163">
    <property type="component" value="Chromosome 3L"/>
</dbReference>
<evidence type="ECO:0000313" key="14">
    <source>
        <dbReference type="Proteomes" id="UP000494163"/>
    </source>
</evidence>
<dbReference type="SMART" id="SM00631">
    <property type="entry name" value="Zn_pept"/>
    <property type="match status" value="1"/>
</dbReference>
<feature type="signal peptide" evidence="11">
    <location>
        <begin position="1"/>
        <end position="20"/>
    </location>
</feature>
<protein>
    <submittedName>
        <fullName evidence="13">CG8539</fullName>
    </submittedName>
</protein>
<feature type="chain" id="PRO_5005788048" evidence="11">
    <location>
        <begin position="21"/>
        <end position="359"/>
    </location>
</feature>
<keyword evidence="14" id="KW-1185">Reference proteome</keyword>
<dbReference type="EMBL" id="CP012525">
    <property type="protein sequence ID" value="ALC43313.1"/>
    <property type="molecule type" value="Genomic_DNA"/>
</dbReference>
<keyword evidence="3" id="KW-0121">Carboxypeptidase</keyword>
<sequence length="359" mass="40593">MQLKLTTAMLCISLWQVAAAAVAPQLKLDEYYSYEGMRDYLAELARVYGERVTLRSAGLSHEQRMLQTITISNGDGRKDKPVIFMIAAEHAREWLTPVAALYAIEQLVVNFEQNAQLLLDHDWLIMPLTNPDGYTYSREVNARWRNTRSPNGNGCYGTNLNRNYDIAWGKAEGYPELQDPCSEHYAGASPFSEAESRAVRDIMLELQLTEREFMFLTLHSRHQSFFYPWTYKTELAPNAALLKKVATYAVDALHAATGCNYTEEQPSVNADPFGGTSMDYAQELGFKLSYTFELTGWSGKEYVDFWPPTRLLKQLAAESWIGIRALAEGAEKFVPAQSDSLVKIFKILLLLVSMTLFSS</sequence>
<dbReference type="PANTHER" id="PTHR11705">
    <property type="entry name" value="PROTEASE FAMILY M14 CARBOXYPEPTIDASE A,B"/>
    <property type="match status" value="1"/>
</dbReference>
<keyword evidence="9" id="KW-0482">Metalloprotease</keyword>
<gene>
    <name evidence="13" type="ORF">Dbus_chr3Lg479</name>
</gene>
<dbReference type="InterPro" id="IPR057246">
    <property type="entry name" value="CARBOXYPEPT_ZN_1"/>
</dbReference>
<evidence type="ECO:0000256" key="3">
    <source>
        <dbReference type="ARBA" id="ARBA00022645"/>
    </source>
</evidence>
<keyword evidence="8" id="KW-0862">Zinc</keyword>
<evidence type="ECO:0000256" key="10">
    <source>
        <dbReference type="PROSITE-ProRule" id="PRU01379"/>
    </source>
</evidence>
<dbReference type="SMR" id="A0A0M3QW06"/>
<reference evidence="13 14" key="1">
    <citation type="submission" date="2015-08" db="EMBL/GenBank/DDBJ databases">
        <title>Ancestral chromatin configuration constrains chromatin evolution on differentiating sex chromosomes in Drosophila.</title>
        <authorList>
            <person name="Zhou Q."/>
            <person name="Bachtrog D."/>
        </authorList>
    </citation>
    <scope>NUCLEOTIDE SEQUENCE [LARGE SCALE GENOMIC DNA]</scope>
    <source>
        <tissue evidence="13">Whole larvae</tissue>
    </source>
</reference>
<keyword evidence="4" id="KW-0645">Protease</keyword>
<dbReference type="Gene3D" id="3.40.630.10">
    <property type="entry name" value="Zn peptidases"/>
    <property type="match status" value="1"/>
</dbReference>
<dbReference type="PANTHER" id="PTHR11705:SF140">
    <property type="entry name" value="FI02848P-RELATED"/>
    <property type="match status" value="1"/>
</dbReference>
<dbReference type="PROSITE" id="PS52035">
    <property type="entry name" value="PEPTIDASE_M14"/>
    <property type="match status" value="1"/>
</dbReference>
<keyword evidence="7" id="KW-0378">Hydrolase</keyword>
<dbReference type="PROSITE" id="PS00132">
    <property type="entry name" value="CARBOXYPEPT_ZN_1"/>
    <property type="match status" value="1"/>
</dbReference>
<dbReference type="GO" id="GO:0005615">
    <property type="term" value="C:extracellular space"/>
    <property type="evidence" value="ECO:0007669"/>
    <property type="project" value="TreeGrafter"/>
</dbReference>
<evidence type="ECO:0000256" key="9">
    <source>
        <dbReference type="ARBA" id="ARBA00023049"/>
    </source>
</evidence>
<dbReference type="SUPFAM" id="SSF53187">
    <property type="entry name" value="Zn-dependent exopeptidases"/>
    <property type="match status" value="1"/>
</dbReference>
<evidence type="ECO:0000256" key="4">
    <source>
        <dbReference type="ARBA" id="ARBA00022670"/>
    </source>
</evidence>
<keyword evidence="5" id="KW-0479">Metal-binding</keyword>
<dbReference type="Pfam" id="PF00246">
    <property type="entry name" value="Peptidase_M14"/>
    <property type="match status" value="1"/>
</dbReference>
<dbReference type="PRINTS" id="PR00765">
    <property type="entry name" value="CRBOXYPTASEA"/>
</dbReference>
<dbReference type="AlphaFoldDB" id="A0A0M3QW06"/>
<dbReference type="GO" id="GO:0004181">
    <property type="term" value="F:metallocarboxypeptidase activity"/>
    <property type="evidence" value="ECO:0007669"/>
    <property type="project" value="InterPro"/>
</dbReference>
<dbReference type="OrthoDB" id="3626597at2759"/>
<evidence type="ECO:0000256" key="8">
    <source>
        <dbReference type="ARBA" id="ARBA00022833"/>
    </source>
</evidence>
<dbReference type="InterPro" id="IPR000834">
    <property type="entry name" value="Peptidase_M14"/>
</dbReference>
<evidence type="ECO:0000256" key="7">
    <source>
        <dbReference type="ARBA" id="ARBA00022801"/>
    </source>
</evidence>
<evidence type="ECO:0000256" key="6">
    <source>
        <dbReference type="ARBA" id="ARBA00022729"/>
    </source>
</evidence>
<evidence type="ECO:0000256" key="1">
    <source>
        <dbReference type="ARBA" id="ARBA00001947"/>
    </source>
</evidence>
<evidence type="ECO:0000256" key="2">
    <source>
        <dbReference type="ARBA" id="ARBA00005988"/>
    </source>
</evidence>
<evidence type="ECO:0000256" key="5">
    <source>
        <dbReference type="ARBA" id="ARBA00022723"/>
    </source>
</evidence>
<comment type="similarity">
    <text evidence="2 10">Belongs to the peptidase M14 family.</text>
</comment>
<dbReference type="OMA" id="REWMTPM"/>
<dbReference type="FunFam" id="3.40.630.10:FF:000084">
    <property type="entry name" value="Carboxypeptidase B2"/>
    <property type="match status" value="1"/>
</dbReference>